<feature type="region of interest" description="Disordered" evidence="1">
    <location>
        <begin position="1"/>
        <end position="32"/>
    </location>
</feature>
<protein>
    <submittedName>
        <fullName evidence="2">Uncharacterized protein</fullName>
    </submittedName>
</protein>
<name>A0AAW2LXI5_9LAMI</name>
<dbReference type="AlphaFoldDB" id="A0AAW2LXI5"/>
<gene>
    <name evidence="2" type="ORF">Sangu_1969000</name>
</gene>
<evidence type="ECO:0000256" key="1">
    <source>
        <dbReference type="SAM" id="MobiDB-lite"/>
    </source>
</evidence>
<dbReference type="EMBL" id="JACGWK010000012">
    <property type="protein sequence ID" value="KAL0323497.1"/>
    <property type="molecule type" value="Genomic_DNA"/>
</dbReference>
<sequence>MDESIRYTGENLGKNPSVATSKRFGSHPPSSIGGRRWSLRQVVHRLLDESSERRVTRRRKILPLVKWTSLIGRREGCLGLGGVGLWAQRGLLVVSSSRIFINWWRSLVSLPKLSRESFTLLLGAVCPFFPPLALPSGGKTISFLANISRMSTELPPPLQLPGLQGGLHPPAIREGNILPLPCLGLHPRSQDLALLSFLPAARLTSTPPPPPPRDLGLGR</sequence>
<comment type="caution">
    <text evidence="2">The sequence shown here is derived from an EMBL/GenBank/DDBJ whole genome shotgun (WGS) entry which is preliminary data.</text>
</comment>
<organism evidence="2">
    <name type="scientific">Sesamum angustifolium</name>
    <dbReference type="NCBI Taxonomy" id="2727405"/>
    <lineage>
        <taxon>Eukaryota</taxon>
        <taxon>Viridiplantae</taxon>
        <taxon>Streptophyta</taxon>
        <taxon>Embryophyta</taxon>
        <taxon>Tracheophyta</taxon>
        <taxon>Spermatophyta</taxon>
        <taxon>Magnoliopsida</taxon>
        <taxon>eudicotyledons</taxon>
        <taxon>Gunneridae</taxon>
        <taxon>Pentapetalae</taxon>
        <taxon>asterids</taxon>
        <taxon>lamiids</taxon>
        <taxon>Lamiales</taxon>
        <taxon>Pedaliaceae</taxon>
        <taxon>Sesamum</taxon>
    </lineage>
</organism>
<accession>A0AAW2LXI5</accession>
<reference evidence="2" key="2">
    <citation type="journal article" date="2024" name="Plant">
        <title>Genomic evolution and insights into agronomic trait innovations of Sesamum species.</title>
        <authorList>
            <person name="Miao H."/>
            <person name="Wang L."/>
            <person name="Qu L."/>
            <person name="Liu H."/>
            <person name="Sun Y."/>
            <person name="Le M."/>
            <person name="Wang Q."/>
            <person name="Wei S."/>
            <person name="Zheng Y."/>
            <person name="Lin W."/>
            <person name="Duan Y."/>
            <person name="Cao H."/>
            <person name="Xiong S."/>
            <person name="Wang X."/>
            <person name="Wei L."/>
            <person name="Li C."/>
            <person name="Ma Q."/>
            <person name="Ju M."/>
            <person name="Zhao R."/>
            <person name="Li G."/>
            <person name="Mu C."/>
            <person name="Tian Q."/>
            <person name="Mei H."/>
            <person name="Zhang T."/>
            <person name="Gao T."/>
            <person name="Zhang H."/>
        </authorList>
    </citation>
    <scope>NUCLEOTIDE SEQUENCE</scope>
    <source>
        <strain evidence="2">G01</strain>
    </source>
</reference>
<evidence type="ECO:0000313" key="2">
    <source>
        <dbReference type="EMBL" id="KAL0323497.1"/>
    </source>
</evidence>
<reference evidence="2" key="1">
    <citation type="submission" date="2020-06" db="EMBL/GenBank/DDBJ databases">
        <authorList>
            <person name="Li T."/>
            <person name="Hu X."/>
            <person name="Zhang T."/>
            <person name="Song X."/>
            <person name="Zhang H."/>
            <person name="Dai N."/>
            <person name="Sheng W."/>
            <person name="Hou X."/>
            <person name="Wei L."/>
        </authorList>
    </citation>
    <scope>NUCLEOTIDE SEQUENCE</scope>
    <source>
        <strain evidence="2">G01</strain>
        <tissue evidence="2">Leaf</tissue>
    </source>
</reference>
<proteinExistence type="predicted"/>